<sequence>MSIWKSSTRAENEGENNAASGYTQREAEFLPALLEVQERPSAPYARALLYTITLLFAFAAVWSRYAMLDIVVETPGTLRPVDETQPIQAAIAGKIAAIHVSPGQRVAAGDILIELDDEAVVAERNRIATARDTALLTSASARALLQKLEGQDDDPLSQFAATDELAGIDSAMLAETRLRLASQLREIDARNARAQAQAGTIEAAIASQEAERQRRFDERSAIDVQAQVAFDALQAEIDGLEQALQMQAIEEDRSSKLYERGIISASDHNKEQMASHDIAMRVGLARSRLALKQAEINDQEQRLDDAVAAAGDQLVELRAELSRMRQEHGAEVAEAASAAALAWTEARAQLRELQLEIIKQDEFLAHHRISAPHAGIAEQLAVRQAGAVVQAAQVLLLIVPVDAHLRAEVLIANQDLGYLEPGQDVKIKLDAFPHTEHGLLSGKLVDIAADAVEMEELGIVYPARIEIERQDIELKNGQTVPLAAGMGLTAEIKTGERPLYEYFLDPLLRHSDKALDER</sequence>
<keyword evidence="6 9" id="KW-0472">Membrane</keyword>
<evidence type="ECO:0000313" key="12">
    <source>
        <dbReference type="Proteomes" id="UP000604381"/>
    </source>
</evidence>
<dbReference type="InterPro" id="IPR058982">
    <property type="entry name" value="Beta-barrel_AprE"/>
</dbReference>
<evidence type="ECO:0000259" key="10">
    <source>
        <dbReference type="Pfam" id="PF26002"/>
    </source>
</evidence>
<evidence type="ECO:0000256" key="4">
    <source>
        <dbReference type="ARBA" id="ARBA00022692"/>
    </source>
</evidence>
<keyword evidence="12" id="KW-1185">Reference proteome</keyword>
<comment type="subcellular location">
    <subcellularLocation>
        <location evidence="1">Membrane</location>
        <topology evidence="1">Single-pass membrane protein</topology>
    </subcellularLocation>
</comment>
<evidence type="ECO:0000256" key="2">
    <source>
        <dbReference type="ARBA" id="ARBA00009477"/>
    </source>
</evidence>
<keyword evidence="3" id="KW-0813">Transport</keyword>
<evidence type="ECO:0000256" key="3">
    <source>
        <dbReference type="ARBA" id="ARBA00022448"/>
    </source>
</evidence>
<proteinExistence type="inferred from homology"/>
<dbReference type="EMBL" id="JADHEI010000065">
    <property type="protein sequence ID" value="MBF2736017.1"/>
    <property type="molecule type" value="Genomic_DNA"/>
</dbReference>
<dbReference type="AlphaFoldDB" id="A0A930UGM7"/>
<dbReference type="PANTHER" id="PTHR30386">
    <property type="entry name" value="MEMBRANE FUSION SUBUNIT OF EMRAB-TOLC MULTIDRUG EFFLUX PUMP"/>
    <property type="match status" value="1"/>
</dbReference>
<evidence type="ECO:0000256" key="7">
    <source>
        <dbReference type="SAM" id="Coils"/>
    </source>
</evidence>
<dbReference type="PROSITE" id="PS00543">
    <property type="entry name" value="HLYD_FAMILY"/>
    <property type="match status" value="1"/>
</dbReference>
<name>A0A930UGM7_9GAMM</name>
<evidence type="ECO:0000313" key="11">
    <source>
        <dbReference type="EMBL" id="MBF2736017.1"/>
    </source>
</evidence>
<evidence type="ECO:0000256" key="1">
    <source>
        <dbReference type="ARBA" id="ARBA00004167"/>
    </source>
</evidence>
<dbReference type="Gene3D" id="2.40.30.170">
    <property type="match status" value="1"/>
</dbReference>
<evidence type="ECO:0000256" key="6">
    <source>
        <dbReference type="ARBA" id="ARBA00023136"/>
    </source>
</evidence>
<dbReference type="PANTHER" id="PTHR30386:SF27">
    <property type="entry name" value="MEMBRANE FUSION PROTEIN (MFP) FAMILY PROTEIN"/>
    <property type="match status" value="1"/>
</dbReference>
<comment type="caution">
    <text evidence="11">The sequence shown here is derived from an EMBL/GenBank/DDBJ whole genome shotgun (WGS) entry which is preliminary data.</text>
</comment>
<dbReference type="InterPro" id="IPR006144">
    <property type="entry name" value="Secretion_HlyD_CS"/>
</dbReference>
<keyword evidence="7" id="KW-0175">Coiled coil</keyword>
<evidence type="ECO:0000256" key="8">
    <source>
        <dbReference type="SAM" id="MobiDB-lite"/>
    </source>
</evidence>
<dbReference type="PRINTS" id="PR01490">
    <property type="entry name" value="RTXTOXIND"/>
</dbReference>
<keyword evidence="5 9" id="KW-1133">Transmembrane helix</keyword>
<keyword evidence="4 9" id="KW-0812">Transmembrane</keyword>
<dbReference type="Gene3D" id="2.40.50.100">
    <property type="match status" value="1"/>
</dbReference>
<dbReference type="Pfam" id="PF26002">
    <property type="entry name" value="Beta-barrel_AprE"/>
    <property type="match status" value="1"/>
</dbReference>
<gene>
    <name evidence="11" type="ORF">ISN26_08165</name>
</gene>
<evidence type="ECO:0000256" key="9">
    <source>
        <dbReference type="SAM" id="Phobius"/>
    </source>
</evidence>
<comment type="similarity">
    <text evidence="2">Belongs to the membrane fusion protein (MFP) (TC 8.A.1) family.</text>
</comment>
<feature type="domain" description="AprE-like beta-barrel" evidence="10">
    <location>
        <begin position="406"/>
        <end position="495"/>
    </location>
</feature>
<reference evidence="11" key="1">
    <citation type="submission" date="2020-10" db="EMBL/GenBank/DDBJ databases">
        <title>An improved Amphimedon queenslandica hologenome assembly reveals how three proteobacterial symbionts can extend the metabolic phenotypic of their marine sponge host.</title>
        <authorList>
            <person name="Degnan B."/>
            <person name="Degnan S."/>
            <person name="Xiang X."/>
        </authorList>
    </citation>
    <scope>NUCLEOTIDE SEQUENCE</scope>
    <source>
        <strain evidence="11">AqS2</strain>
    </source>
</reference>
<protein>
    <submittedName>
        <fullName evidence="11">HlyD family efflux transporter periplasmic adaptor subunit</fullName>
    </submittedName>
</protein>
<accession>A0A930UGM7</accession>
<organism evidence="11 12">
    <name type="scientific">Candidatus Amphirhobacter heronislandensis</name>
    <dbReference type="NCBI Taxonomy" id="1732024"/>
    <lineage>
        <taxon>Bacteria</taxon>
        <taxon>Pseudomonadati</taxon>
        <taxon>Pseudomonadota</taxon>
        <taxon>Gammaproteobacteria</taxon>
        <taxon>Candidatus Tethybacterales</taxon>
        <taxon>Candidatus Tethybacteraceae</taxon>
        <taxon>Candidatus Amphirhobacter</taxon>
    </lineage>
</organism>
<feature type="region of interest" description="Disordered" evidence="8">
    <location>
        <begin position="1"/>
        <end position="21"/>
    </location>
</feature>
<feature type="coiled-coil region" evidence="7">
    <location>
        <begin position="289"/>
        <end position="327"/>
    </location>
</feature>
<evidence type="ECO:0000256" key="5">
    <source>
        <dbReference type="ARBA" id="ARBA00022989"/>
    </source>
</evidence>
<dbReference type="GO" id="GO:0016020">
    <property type="term" value="C:membrane"/>
    <property type="evidence" value="ECO:0007669"/>
    <property type="project" value="UniProtKB-SubCell"/>
</dbReference>
<dbReference type="GO" id="GO:0009306">
    <property type="term" value="P:protein secretion"/>
    <property type="evidence" value="ECO:0007669"/>
    <property type="project" value="InterPro"/>
</dbReference>
<dbReference type="InterPro" id="IPR050739">
    <property type="entry name" value="MFP"/>
</dbReference>
<feature type="coiled-coil region" evidence="7">
    <location>
        <begin position="191"/>
        <end position="250"/>
    </location>
</feature>
<feature type="transmembrane region" description="Helical" evidence="9">
    <location>
        <begin position="47"/>
        <end position="65"/>
    </location>
</feature>
<dbReference type="Proteomes" id="UP000604381">
    <property type="component" value="Unassembled WGS sequence"/>
</dbReference>